<reference evidence="1 2" key="1">
    <citation type="submission" date="2018-06" db="EMBL/GenBank/DDBJ databases">
        <title>Draft genome sequence of Burkholderia reimsis strain BE51 isolated from a French agricultural soil.</title>
        <authorList>
            <person name="Esmaeel Q."/>
        </authorList>
    </citation>
    <scope>NUCLEOTIDE SEQUENCE [LARGE SCALE GENOMIC DNA]</scope>
    <source>
        <strain evidence="1 2">BE51</strain>
    </source>
</reference>
<evidence type="ECO:0000313" key="2">
    <source>
        <dbReference type="Proteomes" id="UP000252458"/>
    </source>
</evidence>
<dbReference type="AlphaFoldDB" id="A0A365QRA2"/>
<sequence>MVTGFCLSAASCRARARGRVTAWIPDGVRAVPPAPASGLVSLPFPRRRVFSSKKYRCKKATLQLSSYVVESRVFSHDEASFYAGFCRV</sequence>
<organism evidence="1 2">
    <name type="scientific">Burkholderia reimsis</name>
    <dbReference type="NCBI Taxonomy" id="2234132"/>
    <lineage>
        <taxon>Bacteria</taxon>
        <taxon>Pseudomonadati</taxon>
        <taxon>Pseudomonadota</taxon>
        <taxon>Betaproteobacteria</taxon>
        <taxon>Burkholderiales</taxon>
        <taxon>Burkholderiaceae</taxon>
        <taxon>Burkholderia</taxon>
    </lineage>
</organism>
<accession>A0A365QRA2</accession>
<gene>
    <name evidence="1" type="ORF">DPV79_23970</name>
</gene>
<keyword evidence="2" id="KW-1185">Reference proteome</keyword>
<protein>
    <submittedName>
        <fullName evidence="1">Uncharacterized protein</fullName>
    </submittedName>
</protein>
<dbReference type="EMBL" id="QMFZ01000022">
    <property type="protein sequence ID" value="RBB36723.1"/>
    <property type="molecule type" value="Genomic_DNA"/>
</dbReference>
<comment type="caution">
    <text evidence="1">The sequence shown here is derived from an EMBL/GenBank/DDBJ whole genome shotgun (WGS) entry which is preliminary data.</text>
</comment>
<evidence type="ECO:0000313" key="1">
    <source>
        <dbReference type="EMBL" id="RBB36723.1"/>
    </source>
</evidence>
<dbReference type="Proteomes" id="UP000252458">
    <property type="component" value="Unassembled WGS sequence"/>
</dbReference>
<name>A0A365QRA2_9BURK</name>
<proteinExistence type="predicted"/>